<dbReference type="InterPro" id="IPR044730">
    <property type="entry name" value="RNase_H-like_dom_plant"/>
</dbReference>
<dbReference type="AlphaFoldDB" id="A0A067TBQ8"/>
<evidence type="ECO:0008006" key="3">
    <source>
        <dbReference type="Google" id="ProtNLM"/>
    </source>
</evidence>
<gene>
    <name evidence="1" type="ORF">GALMADRAFT_62645</name>
</gene>
<dbReference type="Proteomes" id="UP000027222">
    <property type="component" value="Unassembled WGS sequence"/>
</dbReference>
<evidence type="ECO:0000313" key="1">
    <source>
        <dbReference type="EMBL" id="KDR79787.1"/>
    </source>
</evidence>
<evidence type="ECO:0000313" key="2">
    <source>
        <dbReference type="Proteomes" id="UP000027222"/>
    </source>
</evidence>
<dbReference type="EMBL" id="KL142372">
    <property type="protein sequence ID" value="KDR79787.1"/>
    <property type="molecule type" value="Genomic_DNA"/>
</dbReference>
<dbReference type="OrthoDB" id="3249498at2759"/>
<dbReference type="CDD" id="cd06222">
    <property type="entry name" value="RNase_H_like"/>
    <property type="match status" value="1"/>
</dbReference>
<organism evidence="1 2">
    <name type="scientific">Galerina marginata (strain CBS 339.88)</name>
    <dbReference type="NCBI Taxonomy" id="685588"/>
    <lineage>
        <taxon>Eukaryota</taxon>
        <taxon>Fungi</taxon>
        <taxon>Dikarya</taxon>
        <taxon>Basidiomycota</taxon>
        <taxon>Agaricomycotina</taxon>
        <taxon>Agaricomycetes</taxon>
        <taxon>Agaricomycetidae</taxon>
        <taxon>Agaricales</taxon>
        <taxon>Agaricineae</taxon>
        <taxon>Strophariaceae</taxon>
        <taxon>Galerina</taxon>
    </lineage>
</organism>
<proteinExistence type="predicted"/>
<dbReference type="STRING" id="685588.A0A067TBQ8"/>
<accession>A0A067TBQ8</accession>
<dbReference type="SUPFAM" id="SSF53098">
    <property type="entry name" value="Ribonuclease H-like"/>
    <property type="match status" value="1"/>
</dbReference>
<keyword evidence="2" id="KW-1185">Reference proteome</keyword>
<protein>
    <recommendedName>
        <fullName evidence="3">RNase H type-1 domain-containing protein</fullName>
    </recommendedName>
</protein>
<reference evidence="2" key="1">
    <citation type="journal article" date="2014" name="Proc. Natl. Acad. Sci. U.S.A.">
        <title>Extensive sampling of basidiomycete genomes demonstrates inadequacy of the white-rot/brown-rot paradigm for wood decay fungi.</title>
        <authorList>
            <person name="Riley R."/>
            <person name="Salamov A.A."/>
            <person name="Brown D.W."/>
            <person name="Nagy L.G."/>
            <person name="Floudas D."/>
            <person name="Held B.W."/>
            <person name="Levasseur A."/>
            <person name="Lombard V."/>
            <person name="Morin E."/>
            <person name="Otillar R."/>
            <person name="Lindquist E.A."/>
            <person name="Sun H."/>
            <person name="LaButti K.M."/>
            <person name="Schmutz J."/>
            <person name="Jabbour D."/>
            <person name="Luo H."/>
            <person name="Baker S.E."/>
            <person name="Pisabarro A.G."/>
            <person name="Walton J.D."/>
            <person name="Blanchette R.A."/>
            <person name="Henrissat B."/>
            <person name="Martin F."/>
            <person name="Cullen D."/>
            <person name="Hibbett D.S."/>
            <person name="Grigoriev I.V."/>
        </authorList>
    </citation>
    <scope>NUCLEOTIDE SEQUENCE [LARGE SCALE GENOMIC DNA]</scope>
    <source>
        <strain evidence="2">CBS 339.88</strain>
    </source>
</reference>
<dbReference type="InterPro" id="IPR012337">
    <property type="entry name" value="RNaseH-like_sf"/>
</dbReference>
<sequence>MGFWFPDHRVGYYSPVPPAVPVDFIFYYEALCVAAALHRAHLTSPDGSRVFIYTDNTNTVDIFNTLHAKPEYNPILHFAVDILLDGEHDLRVLHVPGEQDVVADALSRQDFRRAIESVPDLRILDFQPPQLPLGAIKT</sequence>
<name>A0A067TBQ8_GALM3</name>
<dbReference type="HOGENOM" id="CLU_125038_0_0_1"/>